<name>A0A8S1WGQ4_9CILI</name>
<dbReference type="EMBL" id="CAJJDO010000089">
    <property type="protein sequence ID" value="CAD8187329.1"/>
    <property type="molecule type" value="Genomic_DNA"/>
</dbReference>
<protein>
    <submittedName>
        <fullName evidence="1">Uncharacterized protein</fullName>
    </submittedName>
</protein>
<evidence type="ECO:0000313" key="2">
    <source>
        <dbReference type="Proteomes" id="UP000689195"/>
    </source>
</evidence>
<accession>A0A8S1WGQ4</accession>
<dbReference type="Proteomes" id="UP000689195">
    <property type="component" value="Unassembled WGS sequence"/>
</dbReference>
<evidence type="ECO:0000313" key="1">
    <source>
        <dbReference type="EMBL" id="CAD8187329.1"/>
    </source>
</evidence>
<proteinExistence type="predicted"/>
<keyword evidence="2" id="KW-1185">Reference proteome</keyword>
<comment type="caution">
    <text evidence="1">The sequence shown here is derived from an EMBL/GenBank/DDBJ whole genome shotgun (WGS) entry which is preliminary data.</text>
</comment>
<gene>
    <name evidence="1" type="ORF">PPENT_87.1.T0890017</name>
</gene>
<reference evidence="1" key="1">
    <citation type="submission" date="2021-01" db="EMBL/GenBank/DDBJ databases">
        <authorList>
            <consortium name="Genoscope - CEA"/>
            <person name="William W."/>
        </authorList>
    </citation>
    <scope>NUCLEOTIDE SEQUENCE</scope>
</reference>
<dbReference type="AlphaFoldDB" id="A0A8S1WGQ4"/>
<sequence length="340" mass="40104">MMQVNLSEQIVHVQLNLMVDVQQELHVLLQKFKSFASRIYQERIVYGIVQIALINSMQLLQLHQLLILILQDSQQDALLNQVEVELKMGQIQQQIYKQLVYRTTQGLLLFWMQLAKKRYVRMHYYQIILISYMHVIQHPVLLNQVVVIKIEHVLMLPLLQQQMENMKHINQHRIVLQKLVGMQQKYYLLSNYFRYCFYQEFARFCLFLGFKKYSCKNKKFLNAPSNNNTHELCQSFLNKYTVNSTNTGQVDKTCENSLILAICDKDINIKIYIWKGKCQKKLCVLASSSITIHTDCKIIIPFVLQGTQGQDELILLQQQMGPLLSKMLRFANFMFSQKNI</sequence>
<organism evidence="1 2">
    <name type="scientific">Paramecium pentaurelia</name>
    <dbReference type="NCBI Taxonomy" id="43138"/>
    <lineage>
        <taxon>Eukaryota</taxon>
        <taxon>Sar</taxon>
        <taxon>Alveolata</taxon>
        <taxon>Ciliophora</taxon>
        <taxon>Intramacronucleata</taxon>
        <taxon>Oligohymenophorea</taxon>
        <taxon>Peniculida</taxon>
        <taxon>Parameciidae</taxon>
        <taxon>Paramecium</taxon>
    </lineage>
</organism>